<dbReference type="AlphaFoldDB" id="A0A6A4VRR4"/>
<dbReference type="SUPFAM" id="SSF52540">
    <property type="entry name" value="P-loop containing nucleoside triphosphate hydrolases"/>
    <property type="match status" value="1"/>
</dbReference>
<proteinExistence type="inferred from homology"/>
<dbReference type="SUPFAM" id="SSF50465">
    <property type="entry name" value="EF-Tu/eEF-1alpha/eIF2-gamma C-terminal domain"/>
    <property type="match status" value="1"/>
</dbReference>
<accession>A0A6A4VRR4</accession>
<dbReference type="CDD" id="cd04165">
    <property type="entry name" value="GTPBP1_like"/>
    <property type="match status" value="1"/>
</dbReference>
<dbReference type="CDD" id="cd03694">
    <property type="entry name" value="GTPBP_II"/>
    <property type="match status" value="1"/>
</dbReference>
<sequence length="651" mass="70590">MDFLGLFDPSEEDSDVGSSSGSLGSAGMSSPDSSSPESSLEESSSSELEQLPDQLPPEPQLGNIEYKLKLVSPSKHRFQHLVTQMKWRLREGQGEAIYEIGVEDSGLMTGLEPAEMTASLTTLHRMAAELGAAVTVLRERRVPAAPGGPERCVSEVLVRKVPNGIHSVDLRLSLTFDLYPVQVPDDIHSVDLRLSLTYDFDFGPVQEPDIHSVYLRLAVPDDIHSVDLRLAVLGNADVGKSTLLGVLTYGELDNGRGRSRLNIFRHLHEIRTGRTSSISHEILGFDSEGNTVDYSASPTAEEICEQSTKLVTFIDLAGHQKYLKTTVLGLTGYSPHHAMLVVSANSGIAGTTQEHVGLALALKVPMFIVVTKIDLTSAATLRHTLAALEAMVRGPGCGKQPLRVVDETSAAEAAAAPSDTVPVFSVSSVTGAGLPLLKKYLHALSPSTGATERKRLEQQLCEFQIDETYRISETGVVVGGLLTKGIITEGARLSLGPLEDGTFTPVRVSTIHRNRRPSRVVRAGQAASLAIDRDVPGLRRGMVLLAPQARPTACIYFQATVCAFRPQAICRRLQTTVHLGNVRQTAVIEGVFDSTDQLPANKTTSAMFKFYRQPEYVSVGDRLLFRLGRARGYGIGTVTQVFPCRQEEKMM</sequence>
<dbReference type="InterPro" id="IPR000795">
    <property type="entry name" value="T_Tr_GTP-bd_dom"/>
</dbReference>
<dbReference type="Proteomes" id="UP000440578">
    <property type="component" value="Unassembled WGS sequence"/>
</dbReference>
<dbReference type="EMBL" id="VIIS01001404">
    <property type="protein sequence ID" value="KAF0298897.1"/>
    <property type="molecule type" value="Genomic_DNA"/>
</dbReference>
<protein>
    <submittedName>
        <fullName evidence="6">GTP-binding protein 2</fullName>
    </submittedName>
</protein>
<evidence type="ECO:0000259" key="5">
    <source>
        <dbReference type="PROSITE" id="PS51722"/>
    </source>
</evidence>
<dbReference type="Gene3D" id="3.40.50.300">
    <property type="entry name" value="P-loop containing nucleotide triphosphate hydrolases"/>
    <property type="match status" value="1"/>
</dbReference>
<keyword evidence="7" id="KW-1185">Reference proteome</keyword>
<name>A0A6A4VRR4_AMPAM</name>
<organism evidence="6 7">
    <name type="scientific">Amphibalanus amphitrite</name>
    <name type="common">Striped barnacle</name>
    <name type="synonym">Balanus amphitrite</name>
    <dbReference type="NCBI Taxonomy" id="1232801"/>
    <lineage>
        <taxon>Eukaryota</taxon>
        <taxon>Metazoa</taxon>
        <taxon>Ecdysozoa</taxon>
        <taxon>Arthropoda</taxon>
        <taxon>Crustacea</taxon>
        <taxon>Multicrustacea</taxon>
        <taxon>Cirripedia</taxon>
        <taxon>Thoracica</taxon>
        <taxon>Thoracicalcarea</taxon>
        <taxon>Balanomorpha</taxon>
        <taxon>Balanoidea</taxon>
        <taxon>Balanidae</taxon>
        <taxon>Amphibalaninae</taxon>
        <taxon>Amphibalanus</taxon>
    </lineage>
</organism>
<feature type="compositionally biased region" description="Low complexity" evidence="4">
    <location>
        <begin position="16"/>
        <end position="53"/>
    </location>
</feature>
<dbReference type="InterPro" id="IPR009001">
    <property type="entry name" value="Transl_elong_EF1A/Init_IF2_C"/>
</dbReference>
<dbReference type="PANTHER" id="PTHR43721">
    <property type="entry name" value="ELONGATION FACTOR TU-RELATED"/>
    <property type="match status" value="1"/>
</dbReference>
<dbReference type="GO" id="GO:0005525">
    <property type="term" value="F:GTP binding"/>
    <property type="evidence" value="ECO:0007669"/>
    <property type="project" value="UniProtKB-KW"/>
</dbReference>
<evidence type="ECO:0000256" key="4">
    <source>
        <dbReference type="SAM" id="MobiDB-lite"/>
    </source>
</evidence>
<dbReference type="InterPro" id="IPR035531">
    <property type="entry name" value="GTPBP1-like"/>
</dbReference>
<dbReference type="SUPFAM" id="SSF50447">
    <property type="entry name" value="Translation proteins"/>
    <property type="match status" value="1"/>
</dbReference>
<dbReference type="PROSITE" id="PS51722">
    <property type="entry name" value="G_TR_2"/>
    <property type="match status" value="1"/>
</dbReference>
<dbReference type="InterPro" id="IPR027417">
    <property type="entry name" value="P-loop_NTPase"/>
</dbReference>
<comment type="similarity">
    <text evidence="1">Belongs to the TRAFAC class translation factor GTPase superfamily. Classic translation factor GTPase family. EF-Tu/EF-1A subfamily.</text>
</comment>
<keyword evidence="2" id="KW-0547">Nucleotide-binding</keyword>
<dbReference type="PANTHER" id="PTHR43721:SF3">
    <property type="entry name" value="GTP-BINDING PROTEIN 2"/>
    <property type="match status" value="1"/>
</dbReference>
<dbReference type="GO" id="GO:0003924">
    <property type="term" value="F:GTPase activity"/>
    <property type="evidence" value="ECO:0007669"/>
    <property type="project" value="InterPro"/>
</dbReference>
<evidence type="ECO:0000256" key="3">
    <source>
        <dbReference type="ARBA" id="ARBA00023134"/>
    </source>
</evidence>
<comment type="caution">
    <text evidence="6">The sequence shown here is derived from an EMBL/GenBank/DDBJ whole genome shotgun (WGS) entry which is preliminary data.</text>
</comment>
<gene>
    <name evidence="6" type="primary">Gtpbp2</name>
    <name evidence="6" type="ORF">FJT64_003784</name>
</gene>
<feature type="region of interest" description="Disordered" evidence="4">
    <location>
        <begin position="1"/>
        <end position="60"/>
    </location>
</feature>
<evidence type="ECO:0000313" key="6">
    <source>
        <dbReference type="EMBL" id="KAF0298897.1"/>
    </source>
</evidence>
<dbReference type="Gene3D" id="2.40.30.10">
    <property type="entry name" value="Translation factors"/>
    <property type="match status" value="1"/>
</dbReference>
<evidence type="ECO:0000256" key="1">
    <source>
        <dbReference type="ARBA" id="ARBA00007249"/>
    </source>
</evidence>
<dbReference type="InterPro" id="IPR009000">
    <property type="entry name" value="Transl_B-barrel_sf"/>
</dbReference>
<keyword evidence="3" id="KW-0342">GTP-binding</keyword>
<dbReference type="FunFam" id="3.40.50.300:FF:000091">
    <property type="entry name" value="Probable GTP-binding protein 1"/>
    <property type="match status" value="1"/>
</dbReference>
<dbReference type="Pfam" id="PF00009">
    <property type="entry name" value="GTP_EFTU"/>
    <property type="match status" value="1"/>
</dbReference>
<feature type="domain" description="Tr-type G" evidence="5">
    <location>
        <begin position="225"/>
        <end position="451"/>
    </location>
</feature>
<dbReference type="FunFam" id="2.40.30.10:FF:000014">
    <property type="entry name" value="Probable GTP-binding protein 1"/>
    <property type="match status" value="1"/>
</dbReference>
<dbReference type="GO" id="GO:0003746">
    <property type="term" value="F:translation elongation factor activity"/>
    <property type="evidence" value="ECO:0007669"/>
    <property type="project" value="TreeGrafter"/>
</dbReference>
<evidence type="ECO:0000313" key="7">
    <source>
        <dbReference type="Proteomes" id="UP000440578"/>
    </source>
</evidence>
<evidence type="ECO:0000256" key="2">
    <source>
        <dbReference type="ARBA" id="ARBA00022741"/>
    </source>
</evidence>
<dbReference type="OrthoDB" id="248233at2759"/>
<reference evidence="6 7" key="1">
    <citation type="submission" date="2019-07" db="EMBL/GenBank/DDBJ databases">
        <title>Draft genome assembly of a fouling barnacle, Amphibalanus amphitrite (Darwin, 1854): The first reference genome for Thecostraca.</title>
        <authorList>
            <person name="Kim W."/>
        </authorList>
    </citation>
    <scope>NUCLEOTIDE SEQUENCE [LARGE SCALE GENOMIC DNA]</scope>
    <source>
        <strain evidence="6">SNU_AA5</strain>
        <tissue evidence="6">Soma without cirri and trophi</tissue>
    </source>
</reference>
<dbReference type="InterPro" id="IPR050055">
    <property type="entry name" value="EF-Tu_GTPase"/>
</dbReference>